<feature type="compositionally biased region" description="Polar residues" evidence="1">
    <location>
        <begin position="464"/>
        <end position="478"/>
    </location>
</feature>
<reference evidence="2" key="1">
    <citation type="journal article" date="2019" name="Beilstein J. Org. Chem.">
        <title>Nanangenines: drimane sesquiterpenoids as the dominant metabolite cohort of a novel Australian fungus, Aspergillus nanangensis.</title>
        <authorList>
            <person name="Lacey H.J."/>
            <person name="Gilchrist C.L.M."/>
            <person name="Crombie A."/>
            <person name="Kalaitzis J.A."/>
            <person name="Vuong D."/>
            <person name="Rutledge P.J."/>
            <person name="Turner P."/>
            <person name="Pitt J.I."/>
            <person name="Lacey E."/>
            <person name="Chooi Y.H."/>
            <person name="Piggott A.M."/>
        </authorList>
    </citation>
    <scope>NUCLEOTIDE SEQUENCE</scope>
    <source>
        <strain evidence="2">MST-FP2251</strain>
    </source>
</reference>
<feature type="compositionally biased region" description="Polar residues" evidence="1">
    <location>
        <begin position="128"/>
        <end position="150"/>
    </location>
</feature>
<name>A0AAD4GWQ8_ASPNN</name>
<dbReference type="EMBL" id="VCAU01000024">
    <property type="protein sequence ID" value="KAF9890758.1"/>
    <property type="molecule type" value="Genomic_DNA"/>
</dbReference>
<evidence type="ECO:0000256" key="1">
    <source>
        <dbReference type="SAM" id="MobiDB-lite"/>
    </source>
</evidence>
<keyword evidence="3" id="KW-1185">Reference proteome</keyword>
<feature type="region of interest" description="Disordered" evidence="1">
    <location>
        <begin position="1"/>
        <end position="48"/>
    </location>
</feature>
<evidence type="ECO:0000313" key="2">
    <source>
        <dbReference type="EMBL" id="KAF9890758.1"/>
    </source>
</evidence>
<accession>A0AAD4GWQ8</accession>
<feature type="region of interest" description="Disordered" evidence="1">
    <location>
        <begin position="316"/>
        <end position="411"/>
    </location>
</feature>
<reference evidence="2" key="2">
    <citation type="submission" date="2020-02" db="EMBL/GenBank/DDBJ databases">
        <authorList>
            <person name="Gilchrist C.L.M."/>
            <person name="Chooi Y.-H."/>
        </authorList>
    </citation>
    <scope>NUCLEOTIDE SEQUENCE</scope>
    <source>
        <strain evidence="2">MST-FP2251</strain>
    </source>
</reference>
<feature type="region of interest" description="Disordered" evidence="1">
    <location>
        <begin position="237"/>
        <end position="298"/>
    </location>
</feature>
<dbReference type="Proteomes" id="UP001194746">
    <property type="component" value="Unassembled WGS sequence"/>
</dbReference>
<feature type="region of interest" description="Disordered" evidence="1">
    <location>
        <begin position="63"/>
        <end position="196"/>
    </location>
</feature>
<dbReference type="AlphaFoldDB" id="A0AAD4GWQ8"/>
<sequence>MSGSSRFGTQPHVQRERPSSLQVDSRHAPAASPHLRHFLSGKLPDSRVGHIPLMDDAIRGVTGSETTANIPPRNSASHISTTGPSTNVASPSIHLSGRSRDHRIPDTSQLQSGHWQMSAGESTERQQAEPNTGTWTAPKNGPYPNSQPHSPSKAAAGQKRTAGGLVKPASSARYPRSIGVENSTPRRRSRSIGSLSHGSRIAALSVHLRTRLSYAAAQVEKSRKAQNAQTQVSLDFLKKESPTLTPTPAPPLIDSAQAEYDPSSDQRLVGSPMSAPDPSHNPLQGTARNSPIARSENFSPFSLNDAQLKFQESQRTLQVPRLAPPADIVSSTTSNNPRRRPNPNEPRMASFFPPLHRHRRHHSQHEIGAHQPPSSSETILVPGTPPFGASAYNSITSQNNPTQQQSQTQNTAMEQDAIETLLFMSSPGNSGYRSNSQNSQNKNNQIRRNIAAAMDPAPRHSRHQISQPEGKSSHSSAPPRNPVGGLEAQAGDEIDRMLDQMDSDSEDERGFVSRFPPRVKLGSAPVDSSRARNALSGS</sequence>
<evidence type="ECO:0000313" key="3">
    <source>
        <dbReference type="Proteomes" id="UP001194746"/>
    </source>
</evidence>
<organism evidence="2 3">
    <name type="scientific">Aspergillus nanangensis</name>
    <dbReference type="NCBI Taxonomy" id="2582783"/>
    <lineage>
        <taxon>Eukaryota</taxon>
        <taxon>Fungi</taxon>
        <taxon>Dikarya</taxon>
        <taxon>Ascomycota</taxon>
        <taxon>Pezizomycotina</taxon>
        <taxon>Eurotiomycetes</taxon>
        <taxon>Eurotiomycetidae</taxon>
        <taxon>Eurotiales</taxon>
        <taxon>Aspergillaceae</taxon>
        <taxon>Aspergillus</taxon>
        <taxon>Aspergillus subgen. Circumdati</taxon>
    </lineage>
</organism>
<feature type="compositionally biased region" description="Polar residues" evidence="1">
    <location>
        <begin position="63"/>
        <end position="90"/>
    </location>
</feature>
<gene>
    <name evidence="2" type="ORF">FE257_005627</name>
</gene>
<feature type="compositionally biased region" description="Low complexity" evidence="1">
    <location>
        <begin position="393"/>
        <end position="411"/>
    </location>
</feature>
<feature type="compositionally biased region" description="Polar residues" evidence="1">
    <location>
        <begin position="106"/>
        <end position="121"/>
    </location>
</feature>
<proteinExistence type="predicted"/>
<feature type="region of interest" description="Disordered" evidence="1">
    <location>
        <begin position="455"/>
        <end position="538"/>
    </location>
</feature>
<protein>
    <submittedName>
        <fullName evidence="2">Uncharacterized protein</fullName>
    </submittedName>
</protein>
<comment type="caution">
    <text evidence="2">The sequence shown here is derived from an EMBL/GenBank/DDBJ whole genome shotgun (WGS) entry which is preliminary data.</text>
</comment>
<feature type="compositionally biased region" description="Polar residues" evidence="1">
    <location>
        <begin position="1"/>
        <end position="12"/>
    </location>
</feature>